<dbReference type="InterPro" id="IPR026891">
    <property type="entry name" value="Fn3-like"/>
</dbReference>
<comment type="similarity">
    <text evidence="1">Belongs to the glycosyl hydrolase 3 family.</text>
</comment>
<feature type="domain" description="Fibronectin type III-like" evidence="3">
    <location>
        <begin position="680"/>
        <end position="749"/>
    </location>
</feature>
<dbReference type="GeneID" id="8383140"/>
<dbReference type="AlphaFoldDB" id="C7NUF3"/>
<dbReference type="Pfam" id="PF01915">
    <property type="entry name" value="Glyco_hydro_3_C"/>
    <property type="match status" value="1"/>
</dbReference>
<dbReference type="Proteomes" id="UP000002071">
    <property type="component" value="Chromosome"/>
</dbReference>
<dbReference type="InterPro" id="IPR036962">
    <property type="entry name" value="Glyco_hydro_3_N_sf"/>
</dbReference>
<dbReference type="InterPro" id="IPR036881">
    <property type="entry name" value="Glyco_hydro_3_C_sf"/>
</dbReference>
<dbReference type="GO" id="GO:0009251">
    <property type="term" value="P:glucan catabolic process"/>
    <property type="evidence" value="ECO:0007669"/>
    <property type="project" value="TreeGrafter"/>
</dbReference>
<dbReference type="InterPro" id="IPR001764">
    <property type="entry name" value="Glyco_hydro_3_N"/>
</dbReference>
<dbReference type="SMART" id="SM01217">
    <property type="entry name" value="Fn3_like"/>
    <property type="match status" value="1"/>
</dbReference>
<accession>C7NUF3</accession>
<evidence type="ECO:0000313" key="5">
    <source>
        <dbReference type="Proteomes" id="UP000002071"/>
    </source>
</evidence>
<dbReference type="FunFam" id="2.60.40.10:FF:000495">
    <property type="entry name" value="Periplasmic beta-glucosidase"/>
    <property type="match status" value="1"/>
</dbReference>
<dbReference type="CAZy" id="GH3">
    <property type="family name" value="Glycoside Hydrolase Family 3"/>
</dbReference>
<evidence type="ECO:0000256" key="1">
    <source>
        <dbReference type="ARBA" id="ARBA00005336"/>
    </source>
</evidence>
<dbReference type="HOGENOM" id="CLU_004542_5_1_2"/>
<proteinExistence type="inferred from homology"/>
<keyword evidence="2 4" id="KW-0378">Hydrolase</keyword>
<dbReference type="STRING" id="519442.Huta_0867"/>
<dbReference type="PANTHER" id="PTHR30620:SF123">
    <property type="entry name" value="BETA-XYLOSIDASE"/>
    <property type="match status" value="1"/>
</dbReference>
<evidence type="ECO:0000256" key="2">
    <source>
        <dbReference type="ARBA" id="ARBA00022801"/>
    </source>
</evidence>
<dbReference type="GO" id="GO:0008422">
    <property type="term" value="F:beta-glucosidase activity"/>
    <property type="evidence" value="ECO:0007669"/>
    <property type="project" value="TreeGrafter"/>
</dbReference>
<dbReference type="Gene3D" id="2.60.40.10">
    <property type="entry name" value="Immunoglobulins"/>
    <property type="match status" value="1"/>
</dbReference>
<name>C7NUF3_HALUD</name>
<dbReference type="Gene3D" id="3.40.50.1700">
    <property type="entry name" value="Glycoside hydrolase family 3 C-terminal domain"/>
    <property type="match status" value="1"/>
</dbReference>
<organism evidence="4 5">
    <name type="scientific">Halorhabdus utahensis (strain DSM 12940 / JCM 11049 / AX-2)</name>
    <dbReference type="NCBI Taxonomy" id="519442"/>
    <lineage>
        <taxon>Archaea</taxon>
        <taxon>Methanobacteriati</taxon>
        <taxon>Methanobacteriota</taxon>
        <taxon>Stenosarchaea group</taxon>
        <taxon>Halobacteria</taxon>
        <taxon>Halobacteriales</taxon>
        <taxon>Haloarculaceae</taxon>
        <taxon>Halorhabdus</taxon>
    </lineage>
</organism>
<dbReference type="SUPFAM" id="SSF51445">
    <property type="entry name" value="(Trans)glycosidases"/>
    <property type="match status" value="1"/>
</dbReference>
<dbReference type="RefSeq" id="WP_015788627.1">
    <property type="nucleotide sequence ID" value="NC_013158.1"/>
</dbReference>
<dbReference type="Pfam" id="PF00933">
    <property type="entry name" value="Glyco_hydro_3"/>
    <property type="match status" value="1"/>
</dbReference>
<evidence type="ECO:0000313" key="4">
    <source>
        <dbReference type="EMBL" id="ACV11050.1"/>
    </source>
</evidence>
<dbReference type="Pfam" id="PF14310">
    <property type="entry name" value="Fn3-like"/>
    <property type="match status" value="1"/>
</dbReference>
<gene>
    <name evidence="4" type="ordered locus">Huta_0867</name>
</gene>
<dbReference type="InterPro" id="IPR002772">
    <property type="entry name" value="Glyco_hydro_3_C"/>
</dbReference>
<keyword evidence="5" id="KW-1185">Reference proteome</keyword>
<evidence type="ECO:0000259" key="3">
    <source>
        <dbReference type="SMART" id="SM01217"/>
    </source>
</evidence>
<dbReference type="PANTHER" id="PTHR30620">
    <property type="entry name" value="PERIPLASMIC BETA-GLUCOSIDASE-RELATED"/>
    <property type="match status" value="1"/>
</dbReference>
<dbReference type="InterPro" id="IPR017853">
    <property type="entry name" value="GH"/>
</dbReference>
<reference evidence="4 5" key="1">
    <citation type="journal article" date="2009" name="Stand. Genomic Sci.">
        <title>Complete genome sequence of Halorhabdus utahensis type strain (AX-2).</title>
        <authorList>
            <person name="Anderson I."/>
            <person name="Tindall B.J."/>
            <person name="Pomrenke H."/>
            <person name="Goker M."/>
            <person name="Lapidus A."/>
            <person name="Nolan M."/>
            <person name="Copeland A."/>
            <person name="Glavina Del Rio T."/>
            <person name="Chen F."/>
            <person name="Tice H."/>
            <person name="Cheng J.F."/>
            <person name="Lucas S."/>
            <person name="Chertkov O."/>
            <person name="Bruce D."/>
            <person name="Brettin T."/>
            <person name="Detter J.C."/>
            <person name="Han C."/>
            <person name="Goodwin L."/>
            <person name="Land M."/>
            <person name="Hauser L."/>
            <person name="Chang Y.J."/>
            <person name="Jeffries C.D."/>
            <person name="Pitluck S."/>
            <person name="Pati A."/>
            <person name="Mavromatis K."/>
            <person name="Ivanova N."/>
            <person name="Ovchinnikova G."/>
            <person name="Chen A."/>
            <person name="Palaniappan K."/>
            <person name="Chain P."/>
            <person name="Rohde M."/>
            <person name="Bristow J."/>
            <person name="Eisen J.A."/>
            <person name="Markowitz V."/>
            <person name="Hugenholtz P."/>
            <person name="Kyrpides N.C."/>
            <person name="Klenk H.P."/>
        </authorList>
    </citation>
    <scope>NUCLEOTIDE SEQUENCE [LARGE SCALE GENOMIC DNA]</scope>
    <source>
        <strain evidence="5">DSM 12940 / JCM 11049 / AX-2</strain>
    </source>
</reference>
<dbReference type="InterPro" id="IPR013783">
    <property type="entry name" value="Ig-like_fold"/>
</dbReference>
<dbReference type="SUPFAM" id="SSF52279">
    <property type="entry name" value="Beta-D-glucan exohydrolase, C-terminal domain"/>
    <property type="match status" value="1"/>
</dbReference>
<dbReference type="EMBL" id="CP001687">
    <property type="protein sequence ID" value="ACV11050.1"/>
    <property type="molecule type" value="Genomic_DNA"/>
</dbReference>
<dbReference type="OrthoDB" id="30657at2157"/>
<sequence>MTDSDIIQDSTAPTERRIDALLAEMTLEEKAGQLSGIPPKQIGVIPEKEMIDDDGGIDDDVVEEYLGNGIGHLTQIASQGLLDPEDAAEMINTFQEYLVEETRLGIPALEHEECLTGYRGPGGTIFPQSIGLASTWSPALVESITDSIRKRLAAVGAVQALSPVLDVSRDMRWGRVEETYGEDPQLVGALGAAYVSGLQNDGDGIDATLKHFAAHGSGEGGKNRSSVQIGERELREVHLYPFEVAIREADARAVMNAYHDIDGVPCASSEWLLTDVLRGEWGFDGHVVADYFSVDLLKTEHGIADTQREAGVAALEAGLDIELPATDCYGENLLKAVEDGELSEATVDTAVRRVLRAKIESGVFDDPYVDPEAASEPFDTDEQTELAARAARESMTLLENDDLLPLAGEDLDSVALVGPQADDGRAQVGDYTHAARFDTEEDGDFECVTPRDALEAKGETAGFDVEYVEGATMTGPSTEEFDAAEETVADADVAVACVGARSDIDFADRENPSELPDVPTSGENCDVTDLELPGVQAELIDRLAETDTPLVVVQVSGKPHAIPEIAETVPALLHAWLPGQAGGTAIADVLFGEYNPSGHLPVSIPKSVGQQPVYYSRKPNSANEEHVYMDGEPLYSFGHGLSYTDFEYGELELEEGTVEPMGSLSASVTVTNAGERAGDDVVQLYQHAENPSQARPVQELLGFERVHLEPGESKRVTFTFDATQLAYYDLNMHLAVEEGPYELRVGESAAEIVDTADFEVTDTKVVPRTARSYLTETSVEPVE</sequence>
<dbReference type="eggNOG" id="arCOG04634">
    <property type="taxonomic scope" value="Archaea"/>
</dbReference>
<dbReference type="PRINTS" id="PR00133">
    <property type="entry name" value="GLHYDRLASE3"/>
</dbReference>
<protein>
    <submittedName>
        <fullName evidence="4">Glycoside hydrolase family 3 domain protein</fullName>
    </submittedName>
</protein>
<dbReference type="InterPro" id="IPR051915">
    <property type="entry name" value="Cellulose_Degrad_GH3"/>
</dbReference>
<dbReference type="Gene3D" id="3.20.20.300">
    <property type="entry name" value="Glycoside hydrolase, family 3, N-terminal domain"/>
    <property type="match status" value="1"/>
</dbReference>
<dbReference type="KEGG" id="hut:Huta_0867"/>